<reference evidence="2" key="1">
    <citation type="journal article" date="2023" name="Front. Plant Sci.">
        <title>Chromosomal-level genome assembly of Melastoma candidum provides insights into trichome evolution.</title>
        <authorList>
            <person name="Zhong Y."/>
            <person name="Wu W."/>
            <person name="Sun C."/>
            <person name="Zou P."/>
            <person name="Liu Y."/>
            <person name="Dai S."/>
            <person name="Zhou R."/>
        </authorList>
    </citation>
    <scope>NUCLEOTIDE SEQUENCE [LARGE SCALE GENOMIC DNA]</scope>
</reference>
<proteinExistence type="predicted"/>
<protein>
    <submittedName>
        <fullName evidence="1">Uncharacterized protein</fullName>
    </submittedName>
</protein>
<evidence type="ECO:0000313" key="2">
    <source>
        <dbReference type="Proteomes" id="UP001057402"/>
    </source>
</evidence>
<keyword evidence="2" id="KW-1185">Reference proteome</keyword>
<sequence length="368" mass="40738">MTKNQRKSRDKAAVESPANDGVRREGKGRDGGEPERELEGKRKKKGGKSQEEVKEKGSRGDERREDGGGKGKKKRKGTEDEVAVPEVKGGSEKGVAGGKMKKGKGDTTKEDEPKAIASSFEGRKFGEDDVRKLSKKQREGKKEGGDMKVAEGSGLSRKQQQNGDEKTRSNGSVSQSDPSLVLSLSRSMQRSKSDSPNKKNNEKPEANQQRSESKKRKSSERGIRDVSVPASRMEETEEGTKKAEDDNGHGLKKKRTMGEKVNDKGPKGCSLPLSRVRNIIRSNNLNSKVTGECYTLICKATECFINQFCEDAFELAASRGLKNVLKYEHLSSLVYNMDRYDFLSDYVPQKIKAKDAIAEAKAWESRQD</sequence>
<comment type="caution">
    <text evidence="1">The sequence shown here is derived from an EMBL/GenBank/DDBJ whole genome shotgun (WGS) entry which is preliminary data.</text>
</comment>
<organism evidence="1 2">
    <name type="scientific">Melastoma candidum</name>
    <dbReference type="NCBI Taxonomy" id="119954"/>
    <lineage>
        <taxon>Eukaryota</taxon>
        <taxon>Viridiplantae</taxon>
        <taxon>Streptophyta</taxon>
        <taxon>Embryophyta</taxon>
        <taxon>Tracheophyta</taxon>
        <taxon>Spermatophyta</taxon>
        <taxon>Magnoliopsida</taxon>
        <taxon>eudicotyledons</taxon>
        <taxon>Gunneridae</taxon>
        <taxon>Pentapetalae</taxon>
        <taxon>rosids</taxon>
        <taxon>malvids</taxon>
        <taxon>Myrtales</taxon>
        <taxon>Melastomataceae</taxon>
        <taxon>Melastomatoideae</taxon>
        <taxon>Melastomateae</taxon>
        <taxon>Melastoma</taxon>
    </lineage>
</organism>
<dbReference type="Proteomes" id="UP001057402">
    <property type="component" value="Chromosome 4"/>
</dbReference>
<accession>A0ACB9R6P8</accession>
<evidence type="ECO:0000313" key="1">
    <source>
        <dbReference type="EMBL" id="KAI4373521.1"/>
    </source>
</evidence>
<name>A0ACB9R6P8_9MYRT</name>
<dbReference type="EMBL" id="CM042883">
    <property type="protein sequence ID" value="KAI4373521.1"/>
    <property type="molecule type" value="Genomic_DNA"/>
</dbReference>
<gene>
    <name evidence="1" type="ORF">MLD38_011640</name>
</gene>